<evidence type="ECO:0000256" key="1">
    <source>
        <dbReference type="SAM" id="MobiDB-lite"/>
    </source>
</evidence>
<organism evidence="2 3">
    <name type="scientific">Blastopirellula retiformator</name>
    <dbReference type="NCBI Taxonomy" id="2527970"/>
    <lineage>
        <taxon>Bacteria</taxon>
        <taxon>Pseudomonadati</taxon>
        <taxon>Planctomycetota</taxon>
        <taxon>Planctomycetia</taxon>
        <taxon>Pirellulales</taxon>
        <taxon>Pirellulaceae</taxon>
        <taxon>Blastopirellula</taxon>
    </lineage>
</organism>
<dbReference type="OrthoDB" id="2989328at2"/>
<feature type="region of interest" description="Disordered" evidence="1">
    <location>
        <begin position="36"/>
        <end position="57"/>
    </location>
</feature>
<dbReference type="Proteomes" id="UP000318878">
    <property type="component" value="Unassembled WGS sequence"/>
</dbReference>
<dbReference type="EMBL" id="SJPF01000004">
    <property type="protein sequence ID" value="TWT31687.1"/>
    <property type="molecule type" value="Genomic_DNA"/>
</dbReference>
<reference evidence="2 3" key="1">
    <citation type="submission" date="2019-02" db="EMBL/GenBank/DDBJ databases">
        <title>Deep-cultivation of Planctomycetes and their phenomic and genomic characterization uncovers novel biology.</title>
        <authorList>
            <person name="Wiegand S."/>
            <person name="Jogler M."/>
            <person name="Boedeker C."/>
            <person name="Pinto D."/>
            <person name="Vollmers J."/>
            <person name="Rivas-Marin E."/>
            <person name="Kohn T."/>
            <person name="Peeters S.H."/>
            <person name="Heuer A."/>
            <person name="Rast P."/>
            <person name="Oberbeckmann S."/>
            <person name="Bunk B."/>
            <person name="Jeske O."/>
            <person name="Meyerdierks A."/>
            <person name="Storesund J.E."/>
            <person name="Kallscheuer N."/>
            <person name="Luecker S."/>
            <person name="Lage O.M."/>
            <person name="Pohl T."/>
            <person name="Merkel B.J."/>
            <person name="Hornburger P."/>
            <person name="Mueller R.-W."/>
            <person name="Bruemmer F."/>
            <person name="Labrenz M."/>
            <person name="Spormann A.M."/>
            <person name="Op Den Camp H."/>
            <person name="Overmann J."/>
            <person name="Amann R."/>
            <person name="Jetten M.S.M."/>
            <person name="Mascher T."/>
            <person name="Medema M.H."/>
            <person name="Devos D.P."/>
            <person name="Kaster A.-K."/>
            <person name="Ovreas L."/>
            <person name="Rohde M."/>
            <person name="Galperin M.Y."/>
            <person name="Jogler C."/>
        </authorList>
    </citation>
    <scope>NUCLEOTIDE SEQUENCE [LARGE SCALE GENOMIC DNA]</scope>
    <source>
        <strain evidence="2 3">Enr8</strain>
    </source>
</reference>
<evidence type="ECO:0000313" key="2">
    <source>
        <dbReference type="EMBL" id="TWT31687.1"/>
    </source>
</evidence>
<accession>A0A5C5V1N9</accession>
<proteinExistence type="predicted"/>
<sequence>MARSNHNKLIRAKTKRVSIPRDFRTVGQLRKRACGETGNTTDVGFSPPEDWHEPQGETGARYRVITQDPGEGFVHVVSEQDVRDRLAKLPSWMLEPLEVVQLSRLTRKKLSYPCYGMQWGSALYLYPMDETLTEYFYTPPRPAQVVEAKMYGAKWEGGDDGEWRLVWTQEAIRDFYLNNVLIHELGHLLDNRNTSYVDRERYAEWFAIEYGYRPTRRQSLAAQAAKKVVRRHHSS</sequence>
<dbReference type="RefSeq" id="WP_146434004.1">
    <property type="nucleotide sequence ID" value="NZ_SJPF01000004.1"/>
</dbReference>
<gene>
    <name evidence="2" type="ORF">Enr8_36110</name>
</gene>
<dbReference type="AlphaFoldDB" id="A0A5C5V1N9"/>
<comment type="caution">
    <text evidence="2">The sequence shown here is derived from an EMBL/GenBank/DDBJ whole genome shotgun (WGS) entry which is preliminary data.</text>
</comment>
<protein>
    <submittedName>
        <fullName evidence="2">Uncharacterized protein</fullName>
    </submittedName>
</protein>
<keyword evidence="3" id="KW-1185">Reference proteome</keyword>
<name>A0A5C5V1N9_9BACT</name>
<evidence type="ECO:0000313" key="3">
    <source>
        <dbReference type="Proteomes" id="UP000318878"/>
    </source>
</evidence>